<feature type="domain" description="YDG" evidence="4">
    <location>
        <begin position="304"/>
        <end position="459"/>
    </location>
</feature>
<dbReference type="Gene3D" id="2.30.280.10">
    <property type="entry name" value="SRA-YDG"/>
    <property type="match status" value="1"/>
</dbReference>
<gene>
    <name evidence="5" type="ORF">K505DRAFT_280149</name>
</gene>
<dbReference type="GO" id="GO:0016567">
    <property type="term" value="P:protein ubiquitination"/>
    <property type="evidence" value="ECO:0007669"/>
    <property type="project" value="TreeGrafter"/>
</dbReference>
<comment type="subcellular location">
    <subcellularLocation>
        <location evidence="2">Nucleus</location>
    </subcellularLocation>
</comment>
<evidence type="ECO:0000313" key="6">
    <source>
        <dbReference type="Proteomes" id="UP000799757"/>
    </source>
</evidence>
<dbReference type="InterPro" id="IPR045134">
    <property type="entry name" value="UHRF1/2-like"/>
</dbReference>
<evidence type="ECO:0000256" key="3">
    <source>
        <dbReference type="SAM" id="MobiDB-lite"/>
    </source>
</evidence>
<dbReference type="InterPro" id="IPR036987">
    <property type="entry name" value="SRA-YDG_sf"/>
</dbReference>
<sequence length="489" mass="55540">MTSSIHIMAGEEPHRSGLAPWLMDMIRETSQWGVPQSMIDKMFEPLYFKDERPPSRGERLPKKRGSSLGESSTERKGKKKKNGATEEMEGGIEGQKQPQKTFAVDTSTEVAVTTNRRSPNRTGSQSGYSSPSPVNASESETLTIQEKYAKANYEQPEWYKNIKTTGISWTQWVKQRKPSNVQAEKSLQRIRECIERCENEKSPNLRPKIFNELLDEIHKAEIKLDVDGKLLRKTFMLHESGIVRIFTSKVDFPWEIKADAIQLYHRWYQGIFTVDLLRGITRGRTANRSADSISANGKHSASYHGEGHLVLGQWWPTQLCTVRDGAHGSAQGGIYGKKDNGAYSIVLAGGNGYDDEDNGDDIWYSGTISKDPARTMVRNLNKDPQIGTDNACVTDNTQRLIESYGSKLPVRVIRSHNLSKKNIYRPVVGFRYDGLYEVVGYQHVNKEKGEIRFNLKRCPGQHPIRFQDNTARRPTKFEIEAYHKLKLND</sequence>
<dbReference type="InterPro" id="IPR003105">
    <property type="entry name" value="SRA_YDG"/>
</dbReference>
<dbReference type="InterPro" id="IPR015947">
    <property type="entry name" value="PUA-like_sf"/>
</dbReference>
<keyword evidence="1 2" id="KW-0539">Nucleus</keyword>
<dbReference type="PANTHER" id="PTHR14140">
    <property type="entry name" value="E3 UBIQUITIN-PROTEIN LIGASE UHRF-RELATED"/>
    <property type="match status" value="1"/>
</dbReference>
<dbReference type="GO" id="GO:0061630">
    <property type="term" value="F:ubiquitin protein ligase activity"/>
    <property type="evidence" value="ECO:0007669"/>
    <property type="project" value="TreeGrafter"/>
</dbReference>
<dbReference type="Pfam" id="PF02182">
    <property type="entry name" value="SAD_SRA"/>
    <property type="match status" value="1"/>
</dbReference>
<dbReference type="OrthoDB" id="2270193at2759"/>
<evidence type="ECO:0000256" key="2">
    <source>
        <dbReference type="PROSITE-ProRule" id="PRU00358"/>
    </source>
</evidence>
<evidence type="ECO:0000313" key="5">
    <source>
        <dbReference type="EMBL" id="KAF2791737.1"/>
    </source>
</evidence>
<dbReference type="SMART" id="SM00466">
    <property type="entry name" value="SRA"/>
    <property type="match status" value="1"/>
</dbReference>
<evidence type="ECO:0000256" key="1">
    <source>
        <dbReference type="ARBA" id="ARBA00023242"/>
    </source>
</evidence>
<dbReference type="GO" id="GO:0005634">
    <property type="term" value="C:nucleus"/>
    <property type="evidence" value="ECO:0007669"/>
    <property type="project" value="UniProtKB-SubCell"/>
</dbReference>
<dbReference type="Proteomes" id="UP000799757">
    <property type="component" value="Unassembled WGS sequence"/>
</dbReference>
<dbReference type="SUPFAM" id="SSF88697">
    <property type="entry name" value="PUA domain-like"/>
    <property type="match status" value="1"/>
</dbReference>
<organism evidence="5 6">
    <name type="scientific">Melanomma pulvis-pyrius CBS 109.77</name>
    <dbReference type="NCBI Taxonomy" id="1314802"/>
    <lineage>
        <taxon>Eukaryota</taxon>
        <taxon>Fungi</taxon>
        <taxon>Dikarya</taxon>
        <taxon>Ascomycota</taxon>
        <taxon>Pezizomycotina</taxon>
        <taxon>Dothideomycetes</taxon>
        <taxon>Pleosporomycetidae</taxon>
        <taxon>Pleosporales</taxon>
        <taxon>Melanommataceae</taxon>
        <taxon>Melanomma</taxon>
    </lineage>
</organism>
<protein>
    <recommendedName>
        <fullName evidence="4">YDG domain-containing protein</fullName>
    </recommendedName>
</protein>
<dbReference type="EMBL" id="MU002004">
    <property type="protein sequence ID" value="KAF2791737.1"/>
    <property type="molecule type" value="Genomic_DNA"/>
</dbReference>
<feature type="compositionally biased region" description="Basic and acidic residues" evidence="3">
    <location>
        <begin position="49"/>
        <end position="60"/>
    </location>
</feature>
<feature type="compositionally biased region" description="Polar residues" evidence="3">
    <location>
        <begin position="96"/>
        <end position="140"/>
    </location>
</feature>
<feature type="region of interest" description="Disordered" evidence="3">
    <location>
        <begin position="49"/>
        <end position="140"/>
    </location>
</feature>
<dbReference type="PANTHER" id="PTHR14140:SF27">
    <property type="entry name" value="OS04G0289800 PROTEIN"/>
    <property type="match status" value="1"/>
</dbReference>
<dbReference type="AlphaFoldDB" id="A0A6A6X744"/>
<keyword evidence="6" id="KW-1185">Reference proteome</keyword>
<name>A0A6A6X744_9PLEO</name>
<dbReference type="GO" id="GO:0044027">
    <property type="term" value="P:negative regulation of gene expression via chromosomal CpG island methylation"/>
    <property type="evidence" value="ECO:0007669"/>
    <property type="project" value="TreeGrafter"/>
</dbReference>
<dbReference type="PROSITE" id="PS51015">
    <property type="entry name" value="YDG"/>
    <property type="match status" value="1"/>
</dbReference>
<evidence type="ECO:0000259" key="4">
    <source>
        <dbReference type="PROSITE" id="PS51015"/>
    </source>
</evidence>
<reference evidence="5" key="1">
    <citation type="journal article" date="2020" name="Stud. Mycol.">
        <title>101 Dothideomycetes genomes: a test case for predicting lifestyles and emergence of pathogens.</title>
        <authorList>
            <person name="Haridas S."/>
            <person name="Albert R."/>
            <person name="Binder M."/>
            <person name="Bloem J."/>
            <person name="Labutti K."/>
            <person name="Salamov A."/>
            <person name="Andreopoulos B."/>
            <person name="Baker S."/>
            <person name="Barry K."/>
            <person name="Bills G."/>
            <person name="Bluhm B."/>
            <person name="Cannon C."/>
            <person name="Castanera R."/>
            <person name="Culley D."/>
            <person name="Daum C."/>
            <person name="Ezra D."/>
            <person name="Gonzalez J."/>
            <person name="Henrissat B."/>
            <person name="Kuo A."/>
            <person name="Liang C."/>
            <person name="Lipzen A."/>
            <person name="Lutzoni F."/>
            <person name="Magnuson J."/>
            <person name="Mondo S."/>
            <person name="Nolan M."/>
            <person name="Ohm R."/>
            <person name="Pangilinan J."/>
            <person name="Park H.-J."/>
            <person name="Ramirez L."/>
            <person name="Alfaro M."/>
            <person name="Sun H."/>
            <person name="Tritt A."/>
            <person name="Yoshinaga Y."/>
            <person name="Zwiers L.-H."/>
            <person name="Turgeon B."/>
            <person name="Goodwin S."/>
            <person name="Spatafora J."/>
            <person name="Crous P."/>
            <person name="Grigoriev I."/>
        </authorList>
    </citation>
    <scope>NUCLEOTIDE SEQUENCE</scope>
    <source>
        <strain evidence="5">CBS 109.77</strain>
    </source>
</reference>
<accession>A0A6A6X744</accession>
<proteinExistence type="predicted"/>